<organism evidence="2 3">
    <name type="scientific">Egibacter rhizosphaerae</name>
    <dbReference type="NCBI Taxonomy" id="1670831"/>
    <lineage>
        <taxon>Bacteria</taxon>
        <taxon>Bacillati</taxon>
        <taxon>Actinomycetota</taxon>
        <taxon>Nitriliruptoria</taxon>
        <taxon>Egibacterales</taxon>
        <taxon>Egibacteraceae</taxon>
        <taxon>Egibacter</taxon>
    </lineage>
</organism>
<evidence type="ECO:0000313" key="3">
    <source>
        <dbReference type="Proteomes" id="UP000291469"/>
    </source>
</evidence>
<dbReference type="Pfam" id="PF09957">
    <property type="entry name" value="VapB_antitoxin"/>
    <property type="match status" value="1"/>
</dbReference>
<feature type="region of interest" description="Disordered" evidence="1">
    <location>
        <begin position="57"/>
        <end position="80"/>
    </location>
</feature>
<name>A0A411YIH2_9ACTN</name>
<evidence type="ECO:0000256" key="1">
    <source>
        <dbReference type="SAM" id="MobiDB-lite"/>
    </source>
</evidence>
<dbReference type="RefSeq" id="WP_131155865.1">
    <property type="nucleotide sequence ID" value="NZ_CP036402.1"/>
</dbReference>
<protein>
    <submittedName>
        <fullName evidence="2">Type II toxin-antitoxin system VapB family antitoxin</fullName>
    </submittedName>
</protein>
<reference evidence="2 3" key="1">
    <citation type="submission" date="2019-01" db="EMBL/GenBank/DDBJ databases">
        <title>Egibacter rhizosphaerae EGI 80759T.</title>
        <authorList>
            <person name="Chen D.-D."/>
            <person name="Tian Y."/>
            <person name="Jiao J.-Y."/>
            <person name="Zhang X.-T."/>
            <person name="Zhang Y.-G."/>
            <person name="Zhang Y."/>
            <person name="Xiao M."/>
            <person name="Shu W.-S."/>
            <person name="Li W.-J."/>
        </authorList>
    </citation>
    <scope>NUCLEOTIDE SEQUENCE [LARGE SCALE GENOMIC DNA]</scope>
    <source>
        <strain evidence="2 3">EGI 80759</strain>
    </source>
</reference>
<dbReference type="InterPro" id="IPR019239">
    <property type="entry name" value="VapB_antitoxin"/>
</dbReference>
<dbReference type="OrthoDB" id="4563074at2"/>
<dbReference type="Proteomes" id="UP000291469">
    <property type="component" value="Chromosome"/>
</dbReference>
<gene>
    <name evidence="2" type="ORF">ER308_15690</name>
</gene>
<dbReference type="EMBL" id="CP036402">
    <property type="protein sequence ID" value="QBI20872.1"/>
    <property type="molecule type" value="Genomic_DNA"/>
</dbReference>
<proteinExistence type="predicted"/>
<dbReference type="KEGG" id="erz:ER308_15690"/>
<accession>A0A411YIH2</accession>
<evidence type="ECO:0000313" key="2">
    <source>
        <dbReference type="EMBL" id="QBI20872.1"/>
    </source>
</evidence>
<keyword evidence="3" id="KW-1185">Reference proteome</keyword>
<dbReference type="AlphaFoldDB" id="A0A411YIH2"/>
<sequence length="80" mass="9091">MVRTRTNIELEDDDVARVMERYRLRTKTEAVALALRHLAGQPMTRDEALGMRGAHAIDPIPEDDLDLLDPPIEGERVEPE</sequence>